<evidence type="ECO:0000313" key="6">
    <source>
        <dbReference type="Proteomes" id="UP001277561"/>
    </source>
</evidence>
<evidence type="ECO:0000313" key="4">
    <source>
        <dbReference type="EMBL" id="POO48538.1"/>
    </source>
</evidence>
<reference evidence="4 5" key="1">
    <citation type="journal article" date="2018" name="Syst. Appl. Microbiol.">
        <title>Agrobacterium rosae sp. nov., isolated from galls on different agricultural crops.</title>
        <authorList>
            <person name="Kuzmanovic N."/>
            <person name="Pulawska J."/>
            <person name="Smalla K."/>
            <person name="Nesme X."/>
        </authorList>
    </citation>
    <scope>NUCLEOTIDE SEQUENCE [LARGE SCALE GENOMIC DNA]</scope>
    <source>
        <strain evidence="4 5">NCPPB 1650</strain>
    </source>
</reference>
<protein>
    <submittedName>
        <fullName evidence="4">DUF1127 domain-containing protein</fullName>
    </submittedName>
</protein>
<dbReference type="Proteomes" id="UP001277561">
    <property type="component" value="Unassembled WGS sequence"/>
</dbReference>
<dbReference type="EMBL" id="JAVRAD010000016">
    <property type="protein sequence ID" value="MDX8332317.1"/>
    <property type="molecule type" value="Genomic_DNA"/>
</dbReference>
<proteinExistence type="predicted"/>
<dbReference type="EMBL" id="JAVRAF010000012">
    <property type="protein sequence ID" value="MDX8304988.1"/>
    <property type="molecule type" value="Genomic_DNA"/>
</dbReference>
<dbReference type="Proteomes" id="UP000237447">
    <property type="component" value="Unassembled WGS sequence"/>
</dbReference>
<dbReference type="EMBL" id="NXEJ01000014">
    <property type="protein sequence ID" value="POO48538.1"/>
    <property type="molecule type" value="Genomic_DNA"/>
</dbReference>
<accession>A0AAE5VLV5</accession>
<evidence type="ECO:0000313" key="5">
    <source>
        <dbReference type="Proteomes" id="UP000237447"/>
    </source>
</evidence>
<gene>
    <name evidence="4" type="ORF">CPJ18_25700</name>
    <name evidence="2" type="ORF">RMR22_22285</name>
    <name evidence="3" type="ORF">RMS29_24220</name>
</gene>
<evidence type="ECO:0000259" key="1">
    <source>
        <dbReference type="Pfam" id="PF06568"/>
    </source>
</evidence>
<reference evidence="2 6" key="2">
    <citation type="journal article" date="2023" name="Phytobiomes J">
        <title>Deciphering the key players within the bacterial microbiota associated with aerial crown gall tumors on rhododendron: Insights into the gallobiome.</title>
        <authorList>
            <person name="Kuzmanovic N."/>
            <person name="Nesme J."/>
            <person name="Wolf J."/>
            <person name="Neumann-Schaal M."/>
            <person name="Petersen J."/>
            <person name="Fernandez-Gnecco G."/>
            <person name="Sproeer C."/>
            <person name="Bunk B."/>
            <person name="Overmann J."/>
            <person name="Sorensen S.J."/>
            <person name="Idczak E."/>
            <person name="Smalla K."/>
        </authorList>
    </citation>
    <scope>NUCLEOTIDE SEQUENCE</scope>
    <source>
        <strain evidence="2">Rho-11.1</strain>
        <strain evidence="6">rho-14.1</strain>
        <strain evidence="3">Rho-14.1</strain>
    </source>
</reference>
<evidence type="ECO:0000313" key="2">
    <source>
        <dbReference type="EMBL" id="MDX8304988.1"/>
    </source>
</evidence>
<dbReference type="Pfam" id="PF06568">
    <property type="entry name" value="YjiS-like"/>
    <property type="match status" value="1"/>
</dbReference>
<name>A0AAE5VLV5_9HYPH</name>
<dbReference type="AlphaFoldDB" id="A0AAE5VLV5"/>
<organism evidence="4 5">
    <name type="scientific">Agrobacterium rosae</name>
    <dbReference type="NCBI Taxonomy" id="1972867"/>
    <lineage>
        <taxon>Bacteria</taxon>
        <taxon>Pseudomonadati</taxon>
        <taxon>Pseudomonadota</taxon>
        <taxon>Alphaproteobacteria</taxon>
        <taxon>Hyphomicrobiales</taxon>
        <taxon>Rhizobiaceae</taxon>
        <taxon>Rhizobium/Agrobacterium group</taxon>
        <taxon>Agrobacterium</taxon>
    </lineage>
</organism>
<dbReference type="InterPro" id="IPR009506">
    <property type="entry name" value="YjiS-like"/>
</dbReference>
<feature type="domain" description="YjiS-like" evidence="1">
    <location>
        <begin position="5"/>
        <end position="39"/>
    </location>
</feature>
<dbReference type="RefSeq" id="WP_077104585.1">
    <property type="nucleotide sequence ID" value="NZ_CP192765.1"/>
</dbReference>
<evidence type="ECO:0000313" key="3">
    <source>
        <dbReference type="EMBL" id="MDX8332317.1"/>
    </source>
</evidence>
<sequence length="48" mass="5360">MNIFKKIKTYASNRRAMHELGSLDDRTLQDLGVSRSHIRSAVTGATRG</sequence>
<comment type="caution">
    <text evidence="4">The sequence shown here is derived from an EMBL/GenBank/DDBJ whole genome shotgun (WGS) entry which is preliminary data.</text>
</comment>
<keyword evidence="6" id="KW-1185">Reference proteome</keyword>